<comment type="caution">
    <text evidence="2">The sequence shown here is derived from an EMBL/GenBank/DDBJ whole genome shotgun (WGS) entry which is preliminary data.</text>
</comment>
<feature type="compositionally biased region" description="Polar residues" evidence="1">
    <location>
        <begin position="14"/>
        <end position="28"/>
    </location>
</feature>
<dbReference type="EMBL" id="CAJVPS010003348">
    <property type="protein sequence ID" value="CAG8587006.1"/>
    <property type="molecule type" value="Genomic_DNA"/>
</dbReference>
<gene>
    <name evidence="2" type="ORF">ALEPTO_LOCUS7532</name>
</gene>
<evidence type="ECO:0000256" key="1">
    <source>
        <dbReference type="SAM" id="MobiDB-lite"/>
    </source>
</evidence>
<feature type="region of interest" description="Disordered" evidence="1">
    <location>
        <begin position="14"/>
        <end position="78"/>
    </location>
</feature>
<evidence type="ECO:0000313" key="3">
    <source>
        <dbReference type="Proteomes" id="UP000789508"/>
    </source>
</evidence>
<feature type="compositionally biased region" description="Polar residues" evidence="1">
    <location>
        <begin position="67"/>
        <end position="78"/>
    </location>
</feature>
<dbReference type="Proteomes" id="UP000789508">
    <property type="component" value="Unassembled WGS sequence"/>
</dbReference>
<dbReference type="AlphaFoldDB" id="A0A9N9C173"/>
<protein>
    <submittedName>
        <fullName evidence="2">798_t:CDS:1</fullName>
    </submittedName>
</protein>
<evidence type="ECO:0000313" key="2">
    <source>
        <dbReference type="EMBL" id="CAG8587006.1"/>
    </source>
</evidence>
<feature type="compositionally biased region" description="Gly residues" evidence="1">
    <location>
        <begin position="111"/>
        <end position="133"/>
    </location>
</feature>
<keyword evidence="3" id="KW-1185">Reference proteome</keyword>
<name>A0A9N9C173_9GLOM</name>
<organism evidence="2 3">
    <name type="scientific">Ambispora leptoticha</name>
    <dbReference type="NCBI Taxonomy" id="144679"/>
    <lineage>
        <taxon>Eukaryota</taxon>
        <taxon>Fungi</taxon>
        <taxon>Fungi incertae sedis</taxon>
        <taxon>Mucoromycota</taxon>
        <taxon>Glomeromycotina</taxon>
        <taxon>Glomeromycetes</taxon>
        <taxon>Archaeosporales</taxon>
        <taxon>Ambisporaceae</taxon>
        <taxon>Ambispora</taxon>
    </lineage>
</organism>
<proteinExistence type="predicted"/>
<feature type="non-terminal residue" evidence="2">
    <location>
        <position position="163"/>
    </location>
</feature>
<reference evidence="2" key="1">
    <citation type="submission" date="2021-06" db="EMBL/GenBank/DDBJ databases">
        <authorList>
            <person name="Kallberg Y."/>
            <person name="Tangrot J."/>
            <person name="Rosling A."/>
        </authorList>
    </citation>
    <scope>NUCLEOTIDE SEQUENCE</scope>
    <source>
        <strain evidence="2">FL130A</strain>
    </source>
</reference>
<accession>A0A9N9C173</accession>
<feature type="compositionally biased region" description="Polar residues" evidence="1">
    <location>
        <begin position="138"/>
        <end position="148"/>
    </location>
</feature>
<feature type="region of interest" description="Disordered" evidence="1">
    <location>
        <begin position="94"/>
        <end position="163"/>
    </location>
</feature>
<sequence>DLLQVEVAKLGQNETISTTSHSMPSQSHIMPMVGIESPSNSSLHHPHHHHHTDSDYRQSSSTSTTSPNRPSKIQSSTSPLAVLPEFGFPPYYSHNNNTNYLRIHPSPESGGQSGGGSALGSRVVGGGGGGGFGTESSLLNPPNVNDISPSMDHAMEHKRRKKG</sequence>